<feature type="compositionally biased region" description="Polar residues" evidence="1">
    <location>
        <begin position="144"/>
        <end position="157"/>
    </location>
</feature>
<sequence length="193" mass="22510">MYGLYIHVQSIHLNQDVIGSNDKIRVSITTVPEENKQAFVIEAKKMDNIHHFFTVNITDQTKKIIIVFRKKSFILNDPIIASTILHSDQFPNFQDKSKNTEIKLIDIYDPLQHSHQEKSIYSNNQRRNLGRMEIQLSLEEAFPVNNNQNSQQRNPIRNSKRKGNSKTSADTNQNENIYQNQNDMFFVDNGVYN</sequence>
<evidence type="ECO:0000313" key="3">
    <source>
        <dbReference type="Proteomes" id="UP001470230"/>
    </source>
</evidence>
<reference evidence="2 3" key="1">
    <citation type="submission" date="2024-04" db="EMBL/GenBank/DDBJ databases">
        <title>Tritrichomonas musculus Genome.</title>
        <authorList>
            <person name="Alves-Ferreira E."/>
            <person name="Grigg M."/>
            <person name="Lorenzi H."/>
            <person name="Galac M."/>
        </authorList>
    </citation>
    <scope>NUCLEOTIDE SEQUENCE [LARGE SCALE GENOMIC DNA]</scope>
    <source>
        <strain evidence="2 3">EAF2021</strain>
    </source>
</reference>
<evidence type="ECO:0000256" key="1">
    <source>
        <dbReference type="SAM" id="MobiDB-lite"/>
    </source>
</evidence>
<keyword evidence="3" id="KW-1185">Reference proteome</keyword>
<dbReference type="Proteomes" id="UP001470230">
    <property type="component" value="Unassembled WGS sequence"/>
</dbReference>
<comment type="caution">
    <text evidence="2">The sequence shown here is derived from an EMBL/GenBank/DDBJ whole genome shotgun (WGS) entry which is preliminary data.</text>
</comment>
<name>A0ABR2H179_9EUKA</name>
<gene>
    <name evidence="2" type="ORF">M9Y10_031906</name>
</gene>
<protein>
    <submittedName>
        <fullName evidence="2">Uncharacterized protein</fullName>
    </submittedName>
</protein>
<proteinExistence type="predicted"/>
<dbReference type="EMBL" id="JAPFFF010000051">
    <property type="protein sequence ID" value="KAK8839547.1"/>
    <property type="molecule type" value="Genomic_DNA"/>
</dbReference>
<organism evidence="2 3">
    <name type="scientific">Tritrichomonas musculus</name>
    <dbReference type="NCBI Taxonomy" id="1915356"/>
    <lineage>
        <taxon>Eukaryota</taxon>
        <taxon>Metamonada</taxon>
        <taxon>Parabasalia</taxon>
        <taxon>Tritrichomonadida</taxon>
        <taxon>Tritrichomonadidae</taxon>
        <taxon>Tritrichomonas</taxon>
    </lineage>
</organism>
<feature type="compositionally biased region" description="Polar residues" evidence="1">
    <location>
        <begin position="165"/>
        <end position="182"/>
    </location>
</feature>
<feature type="region of interest" description="Disordered" evidence="1">
    <location>
        <begin position="142"/>
        <end position="182"/>
    </location>
</feature>
<accession>A0ABR2H179</accession>
<evidence type="ECO:0000313" key="2">
    <source>
        <dbReference type="EMBL" id="KAK8839547.1"/>
    </source>
</evidence>